<dbReference type="InterPro" id="IPR050679">
    <property type="entry name" value="Bact_HTH_transcr_reg"/>
</dbReference>
<dbReference type="SUPFAM" id="SSF46785">
    <property type="entry name" value="Winged helix' DNA-binding domain"/>
    <property type="match status" value="1"/>
</dbReference>
<feature type="domain" description="HTH gntR-type" evidence="4">
    <location>
        <begin position="14"/>
        <end position="82"/>
    </location>
</feature>
<dbReference type="Proteomes" id="UP001500665">
    <property type="component" value="Unassembled WGS sequence"/>
</dbReference>
<protein>
    <recommendedName>
        <fullName evidence="4">HTH gntR-type domain-containing protein</fullName>
    </recommendedName>
</protein>
<dbReference type="SMART" id="SM00345">
    <property type="entry name" value="HTH_GNTR"/>
    <property type="match status" value="1"/>
</dbReference>
<dbReference type="InterPro" id="IPR036388">
    <property type="entry name" value="WH-like_DNA-bd_sf"/>
</dbReference>
<dbReference type="Gene3D" id="1.10.10.10">
    <property type="entry name" value="Winged helix-like DNA-binding domain superfamily/Winged helix DNA-binding domain"/>
    <property type="match status" value="1"/>
</dbReference>
<reference evidence="5 6" key="1">
    <citation type="journal article" date="2019" name="Int. J. Syst. Evol. Microbiol.">
        <title>The Global Catalogue of Microorganisms (GCM) 10K type strain sequencing project: providing services to taxonomists for standard genome sequencing and annotation.</title>
        <authorList>
            <consortium name="The Broad Institute Genomics Platform"/>
            <consortium name="The Broad Institute Genome Sequencing Center for Infectious Disease"/>
            <person name="Wu L."/>
            <person name="Ma J."/>
        </authorList>
    </citation>
    <scope>NUCLEOTIDE SEQUENCE [LARGE SCALE GENOMIC DNA]</scope>
    <source>
        <strain evidence="5 6">JCM 10696</strain>
    </source>
</reference>
<evidence type="ECO:0000256" key="3">
    <source>
        <dbReference type="ARBA" id="ARBA00023163"/>
    </source>
</evidence>
<dbReference type="Pfam" id="PF00392">
    <property type="entry name" value="GntR"/>
    <property type="match status" value="1"/>
</dbReference>
<evidence type="ECO:0000256" key="1">
    <source>
        <dbReference type="ARBA" id="ARBA00023015"/>
    </source>
</evidence>
<evidence type="ECO:0000256" key="2">
    <source>
        <dbReference type="ARBA" id="ARBA00023125"/>
    </source>
</evidence>
<dbReference type="PANTHER" id="PTHR44846">
    <property type="entry name" value="MANNOSYL-D-GLYCERATE TRANSPORT/METABOLISM SYSTEM REPRESSOR MNGR-RELATED"/>
    <property type="match status" value="1"/>
</dbReference>
<dbReference type="PRINTS" id="PR00035">
    <property type="entry name" value="HTHGNTR"/>
</dbReference>
<dbReference type="PANTHER" id="PTHR44846:SF17">
    <property type="entry name" value="GNTR-FAMILY TRANSCRIPTIONAL REGULATOR"/>
    <property type="match status" value="1"/>
</dbReference>
<name>A0ABN1S0U5_9ACTN</name>
<proteinExistence type="predicted"/>
<dbReference type="InterPro" id="IPR011663">
    <property type="entry name" value="UTRA"/>
</dbReference>
<sequence length="263" mass="28919">MNMKVSEEGSADPRPLHQRIAADLREEILSGELLPGSTLPSTQQLRERFGVANATIQKALQVLKDEGMLLGRAGANVSVREHRQRTIQPAITIVPAPPGQPYVWLTKVPRPGESGAIELLEVAEVQPPGEVAGALGLPDGGTAVRRSQLLRINGEPAELVTSYYPIELARGTAMMENRKIKGGTPRLLKDMGYPPRKSVDLVSARVPTQEQYRRLELPSDLPVLRTFRVVYSDDERPIEATVMVKASHLYELQYELTGETESA</sequence>
<organism evidence="5 6">
    <name type="scientific">Actinocorallia libanotica</name>
    <dbReference type="NCBI Taxonomy" id="46162"/>
    <lineage>
        <taxon>Bacteria</taxon>
        <taxon>Bacillati</taxon>
        <taxon>Actinomycetota</taxon>
        <taxon>Actinomycetes</taxon>
        <taxon>Streptosporangiales</taxon>
        <taxon>Thermomonosporaceae</taxon>
        <taxon>Actinocorallia</taxon>
    </lineage>
</organism>
<evidence type="ECO:0000313" key="6">
    <source>
        <dbReference type="Proteomes" id="UP001500665"/>
    </source>
</evidence>
<dbReference type="Pfam" id="PF07702">
    <property type="entry name" value="UTRA"/>
    <property type="match status" value="1"/>
</dbReference>
<dbReference type="EMBL" id="BAAAHH010000060">
    <property type="protein sequence ID" value="GAA0968942.1"/>
    <property type="molecule type" value="Genomic_DNA"/>
</dbReference>
<dbReference type="SUPFAM" id="SSF64288">
    <property type="entry name" value="Chorismate lyase-like"/>
    <property type="match status" value="1"/>
</dbReference>
<dbReference type="Gene3D" id="3.40.1410.10">
    <property type="entry name" value="Chorismate lyase-like"/>
    <property type="match status" value="1"/>
</dbReference>
<dbReference type="InterPro" id="IPR028978">
    <property type="entry name" value="Chorismate_lyase_/UTRA_dom_sf"/>
</dbReference>
<dbReference type="PROSITE" id="PS50949">
    <property type="entry name" value="HTH_GNTR"/>
    <property type="match status" value="1"/>
</dbReference>
<dbReference type="InterPro" id="IPR036390">
    <property type="entry name" value="WH_DNA-bd_sf"/>
</dbReference>
<dbReference type="SMART" id="SM00866">
    <property type="entry name" value="UTRA"/>
    <property type="match status" value="1"/>
</dbReference>
<comment type="caution">
    <text evidence="5">The sequence shown here is derived from an EMBL/GenBank/DDBJ whole genome shotgun (WGS) entry which is preliminary data.</text>
</comment>
<accession>A0ABN1S0U5</accession>
<dbReference type="InterPro" id="IPR000524">
    <property type="entry name" value="Tscrpt_reg_HTH_GntR"/>
</dbReference>
<keyword evidence="6" id="KW-1185">Reference proteome</keyword>
<evidence type="ECO:0000259" key="4">
    <source>
        <dbReference type="PROSITE" id="PS50949"/>
    </source>
</evidence>
<dbReference type="CDD" id="cd07377">
    <property type="entry name" value="WHTH_GntR"/>
    <property type="match status" value="1"/>
</dbReference>
<keyword evidence="3" id="KW-0804">Transcription</keyword>
<keyword evidence="2" id="KW-0238">DNA-binding</keyword>
<keyword evidence="1" id="KW-0805">Transcription regulation</keyword>
<evidence type="ECO:0000313" key="5">
    <source>
        <dbReference type="EMBL" id="GAA0968942.1"/>
    </source>
</evidence>
<gene>
    <name evidence="5" type="ORF">GCM10009550_75110</name>
</gene>